<evidence type="ECO:0000313" key="2">
    <source>
        <dbReference type="EMBL" id="TQN41698.1"/>
    </source>
</evidence>
<dbReference type="InterPro" id="IPR001387">
    <property type="entry name" value="Cro/C1-type_HTH"/>
</dbReference>
<dbReference type="AlphaFoldDB" id="A0A543PC94"/>
<dbReference type="CDD" id="cd00093">
    <property type="entry name" value="HTH_XRE"/>
    <property type="match status" value="1"/>
</dbReference>
<accession>A0A543PC94</accession>
<gene>
    <name evidence="2" type="ORF">FHU33_1075</name>
</gene>
<dbReference type="Proteomes" id="UP000319865">
    <property type="component" value="Unassembled WGS sequence"/>
</dbReference>
<name>A0A543PC94_9ACTN</name>
<dbReference type="OrthoDB" id="4629244at2"/>
<dbReference type="SUPFAM" id="SSF47413">
    <property type="entry name" value="lambda repressor-like DNA-binding domains"/>
    <property type="match status" value="1"/>
</dbReference>
<dbReference type="EMBL" id="VFQE01000001">
    <property type="protein sequence ID" value="TQN41698.1"/>
    <property type="molecule type" value="Genomic_DNA"/>
</dbReference>
<sequence>MLTTRSHELGARLRAAREDAKLSTRELAAAVGVNSSQISRLERGTVGSPNIELLSRIASTLHLSLASVLDHAGFPMHRELPHLVPYLRERYPELPEAAVIEMERYFDRIARDYGTSGPAAKEDET</sequence>
<dbReference type="Pfam" id="PF13560">
    <property type="entry name" value="HTH_31"/>
    <property type="match status" value="1"/>
</dbReference>
<keyword evidence="3" id="KW-1185">Reference proteome</keyword>
<evidence type="ECO:0000313" key="3">
    <source>
        <dbReference type="Proteomes" id="UP000319865"/>
    </source>
</evidence>
<proteinExistence type="predicted"/>
<dbReference type="GO" id="GO:0003677">
    <property type="term" value="F:DNA binding"/>
    <property type="evidence" value="ECO:0007669"/>
    <property type="project" value="InterPro"/>
</dbReference>
<dbReference type="PROSITE" id="PS50943">
    <property type="entry name" value="HTH_CROC1"/>
    <property type="match status" value="1"/>
</dbReference>
<protein>
    <submittedName>
        <fullName evidence="2">Transcriptional regulator with XRE-family HTH domain</fullName>
    </submittedName>
</protein>
<dbReference type="Gene3D" id="1.10.260.40">
    <property type="entry name" value="lambda repressor-like DNA-binding domains"/>
    <property type="match status" value="1"/>
</dbReference>
<feature type="domain" description="HTH cro/C1-type" evidence="1">
    <location>
        <begin position="13"/>
        <end position="68"/>
    </location>
</feature>
<dbReference type="SMART" id="SM00530">
    <property type="entry name" value="HTH_XRE"/>
    <property type="match status" value="1"/>
</dbReference>
<evidence type="ECO:0000259" key="1">
    <source>
        <dbReference type="PROSITE" id="PS50943"/>
    </source>
</evidence>
<reference evidence="2 3" key="1">
    <citation type="submission" date="2019-06" db="EMBL/GenBank/DDBJ databases">
        <title>Sequencing the genomes of 1000 actinobacteria strains.</title>
        <authorList>
            <person name="Klenk H.-P."/>
        </authorList>
    </citation>
    <scope>NUCLEOTIDE SEQUENCE [LARGE SCALE GENOMIC DNA]</scope>
    <source>
        <strain evidence="2 3">DSM 46837</strain>
    </source>
</reference>
<comment type="caution">
    <text evidence="2">The sequence shown here is derived from an EMBL/GenBank/DDBJ whole genome shotgun (WGS) entry which is preliminary data.</text>
</comment>
<organism evidence="2 3">
    <name type="scientific">Blastococcus colisei</name>
    <dbReference type="NCBI Taxonomy" id="1564162"/>
    <lineage>
        <taxon>Bacteria</taxon>
        <taxon>Bacillati</taxon>
        <taxon>Actinomycetota</taxon>
        <taxon>Actinomycetes</taxon>
        <taxon>Geodermatophilales</taxon>
        <taxon>Geodermatophilaceae</taxon>
        <taxon>Blastococcus</taxon>
    </lineage>
</organism>
<dbReference type="RefSeq" id="WP_142024416.1">
    <property type="nucleotide sequence ID" value="NZ_VFQE01000001.1"/>
</dbReference>
<dbReference type="InterPro" id="IPR010982">
    <property type="entry name" value="Lambda_DNA-bd_dom_sf"/>
</dbReference>